<dbReference type="Proteomes" id="UP000241647">
    <property type="component" value="Unassembled WGS sequence"/>
</dbReference>
<dbReference type="AlphaFoldDB" id="A0A2T2ZE10"/>
<organism evidence="1 2">
    <name type="scientific">Nocardia nova</name>
    <dbReference type="NCBI Taxonomy" id="37330"/>
    <lineage>
        <taxon>Bacteria</taxon>
        <taxon>Bacillati</taxon>
        <taxon>Actinomycetota</taxon>
        <taxon>Actinomycetes</taxon>
        <taxon>Mycobacteriales</taxon>
        <taxon>Nocardiaceae</taxon>
        <taxon>Nocardia</taxon>
    </lineage>
</organism>
<proteinExistence type="predicted"/>
<gene>
    <name evidence="1" type="ORF">C8259_01095</name>
</gene>
<protein>
    <submittedName>
        <fullName evidence="1">Uncharacterized protein</fullName>
    </submittedName>
</protein>
<evidence type="ECO:0000313" key="1">
    <source>
        <dbReference type="EMBL" id="PSR65989.1"/>
    </source>
</evidence>
<name>A0A2T2ZE10_9NOCA</name>
<accession>A0A2T2ZE10</accession>
<comment type="caution">
    <text evidence="1">The sequence shown here is derived from an EMBL/GenBank/DDBJ whole genome shotgun (WGS) entry which is preliminary data.</text>
</comment>
<sequence>MFGYLIFEVVAADRGSARRGSVPQLTVEQVLIMVKTRVGEKMISGTRSGSDFLAMTRDVVHVTS</sequence>
<evidence type="ECO:0000313" key="2">
    <source>
        <dbReference type="Proteomes" id="UP000241647"/>
    </source>
</evidence>
<dbReference type="EMBL" id="PYHS01000001">
    <property type="protein sequence ID" value="PSR65989.1"/>
    <property type="molecule type" value="Genomic_DNA"/>
</dbReference>
<reference evidence="1 2" key="1">
    <citation type="submission" date="2018-02" db="EMBL/GenBank/DDBJ databases">
        <title>8 Nocardia nova and 1 Nocardia cyriacigeorgica strain used for evolution to TMP-SMX.</title>
        <authorList>
            <person name="Mehta H."/>
            <person name="Weng J."/>
            <person name="Shamoo Y."/>
        </authorList>
    </citation>
    <scope>NUCLEOTIDE SEQUENCE [LARGE SCALE GENOMIC DNA]</scope>
    <source>
        <strain evidence="1 2">ATCC 33727</strain>
    </source>
</reference>